<evidence type="ECO:0000313" key="1">
    <source>
        <dbReference type="EMBL" id="WBW72310.1"/>
    </source>
</evidence>
<reference evidence="1 2" key="1">
    <citation type="journal article" date="2023" name="G3 (Bethesda)">
        <title>A high-quality reference genome for the fission yeast Schizosaccharomyces osmophilus.</title>
        <authorList>
            <person name="Jia G.S."/>
            <person name="Zhang W.C."/>
            <person name="Liang Y."/>
            <person name="Liu X.H."/>
            <person name="Rhind N."/>
            <person name="Pidoux A."/>
            <person name="Brysch-Herzberg M."/>
            <person name="Du L.L."/>
        </authorList>
    </citation>
    <scope>NUCLEOTIDE SEQUENCE [LARGE SCALE GENOMIC DNA]</scope>
    <source>
        <strain evidence="1 2">CBS 15793</strain>
    </source>
</reference>
<gene>
    <name evidence="1" type="ORF">SOMG_02462</name>
</gene>
<dbReference type="RefSeq" id="XP_056036553.1">
    <property type="nucleotide sequence ID" value="XM_056181254.1"/>
</dbReference>
<keyword evidence="2" id="KW-1185">Reference proteome</keyword>
<dbReference type="AlphaFoldDB" id="A0AAE9WAI5"/>
<dbReference type="GeneID" id="80875943"/>
<accession>A0AAE9WAI5</accession>
<dbReference type="Proteomes" id="UP001212411">
    <property type="component" value="Chromosome 1"/>
</dbReference>
<protein>
    <submittedName>
        <fullName evidence="1">Uncharacterized protein</fullName>
    </submittedName>
</protein>
<sequence>MQDLMSLDQTRYSISSKACMETNSSNTTAISVLKESSHKEDRCPKKTRRNFLPTFLAFITTSELGYHMIERTVVVFRKNRIYKHNGVYFSRILECMLAGVLNGNTEASIR</sequence>
<evidence type="ECO:0000313" key="2">
    <source>
        <dbReference type="Proteomes" id="UP001212411"/>
    </source>
</evidence>
<proteinExistence type="predicted"/>
<name>A0AAE9WAI5_9SCHI</name>
<organism evidence="1 2">
    <name type="scientific">Schizosaccharomyces osmophilus</name>
    <dbReference type="NCBI Taxonomy" id="2545709"/>
    <lineage>
        <taxon>Eukaryota</taxon>
        <taxon>Fungi</taxon>
        <taxon>Dikarya</taxon>
        <taxon>Ascomycota</taxon>
        <taxon>Taphrinomycotina</taxon>
        <taxon>Schizosaccharomycetes</taxon>
        <taxon>Schizosaccharomycetales</taxon>
        <taxon>Schizosaccharomycetaceae</taxon>
        <taxon>Schizosaccharomyces</taxon>
    </lineage>
</organism>
<dbReference type="EMBL" id="CP115611">
    <property type="protein sequence ID" value="WBW72310.1"/>
    <property type="molecule type" value="Genomic_DNA"/>
</dbReference>
<dbReference type="KEGG" id="som:SOMG_02462"/>